<accession>A0A9W6RUH9</accession>
<sequence length="64" mass="7219">MSKALTDFVTHHQLTPPRIVKRTHNSLNGVVEAPNAYIEGDHEMMLDAQRNPPGLRRRSARISS</sequence>
<reference evidence="1" key="1">
    <citation type="submission" date="2023-03" db="EMBL/GenBank/DDBJ databases">
        <title>Actinoallomurus iriomotensis NBRC 103681.</title>
        <authorList>
            <person name="Ichikawa N."/>
            <person name="Sato H."/>
            <person name="Tonouchi N."/>
        </authorList>
    </citation>
    <scope>NUCLEOTIDE SEQUENCE</scope>
    <source>
        <strain evidence="1">NBRC 103681</strain>
    </source>
</reference>
<organism evidence="1 2">
    <name type="scientific">Actinoallomurus iriomotensis</name>
    <dbReference type="NCBI Taxonomy" id="478107"/>
    <lineage>
        <taxon>Bacteria</taxon>
        <taxon>Bacillati</taxon>
        <taxon>Actinomycetota</taxon>
        <taxon>Actinomycetes</taxon>
        <taxon>Streptosporangiales</taxon>
        <taxon>Thermomonosporaceae</taxon>
        <taxon>Actinoallomurus</taxon>
    </lineage>
</organism>
<proteinExistence type="predicted"/>
<name>A0A9W6RUH9_9ACTN</name>
<dbReference type="AlphaFoldDB" id="A0A9W6RUH9"/>
<dbReference type="Pfam" id="PF20117">
    <property type="entry name" value="DUF6507"/>
    <property type="match status" value="1"/>
</dbReference>
<dbReference type="Proteomes" id="UP001165135">
    <property type="component" value="Unassembled WGS sequence"/>
</dbReference>
<gene>
    <name evidence="1" type="ORF">Airi01_100610</name>
</gene>
<protein>
    <submittedName>
        <fullName evidence="1">Uncharacterized protein</fullName>
    </submittedName>
</protein>
<comment type="caution">
    <text evidence="1">The sequence shown here is derived from an EMBL/GenBank/DDBJ whole genome shotgun (WGS) entry which is preliminary data.</text>
</comment>
<dbReference type="InterPro" id="IPR045436">
    <property type="entry name" value="DUF6507"/>
</dbReference>
<dbReference type="EMBL" id="BSTJ01000022">
    <property type="protein sequence ID" value="GLY81794.1"/>
    <property type="molecule type" value="Genomic_DNA"/>
</dbReference>
<evidence type="ECO:0000313" key="2">
    <source>
        <dbReference type="Proteomes" id="UP001165135"/>
    </source>
</evidence>
<evidence type="ECO:0000313" key="1">
    <source>
        <dbReference type="EMBL" id="GLY81794.1"/>
    </source>
</evidence>